<evidence type="ECO:0000256" key="2">
    <source>
        <dbReference type="ARBA" id="ARBA00004496"/>
    </source>
</evidence>
<evidence type="ECO:0000256" key="8">
    <source>
        <dbReference type="ARBA" id="ARBA00022927"/>
    </source>
</evidence>
<dbReference type="GO" id="GO:0009288">
    <property type="term" value="C:bacterial-type flagellum"/>
    <property type="evidence" value="ECO:0007669"/>
    <property type="project" value="InterPro"/>
</dbReference>
<feature type="compositionally biased region" description="Acidic residues" evidence="10">
    <location>
        <begin position="55"/>
        <end position="66"/>
    </location>
</feature>
<evidence type="ECO:0000259" key="11">
    <source>
        <dbReference type="Pfam" id="PF02108"/>
    </source>
</evidence>
<dbReference type="KEGG" id="vaq:FIV01_10660"/>
<dbReference type="NCBIfam" id="NF004267">
    <property type="entry name" value="PRK05687.1-3"/>
    <property type="match status" value="1"/>
</dbReference>
<proteinExistence type="inferred from homology"/>
<evidence type="ECO:0000256" key="9">
    <source>
        <dbReference type="ARBA" id="ARBA00023225"/>
    </source>
</evidence>
<dbReference type="GO" id="GO:0044781">
    <property type="term" value="P:bacterial-type flagellum organization"/>
    <property type="evidence" value="ECO:0007669"/>
    <property type="project" value="UniProtKB-KW"/>
</dbReference>
<evidence type="ECO:0000313" key="12">
    <source>
        <dbReference type="EMBL" id="QFT26891.1"/>
    </source>
</evidence>
<keyword evidence="8" id="KW-0653">Protein transport</keyword>
<comment type="similarity">
    <text evidence="3">Belongs to the FliH family.</text>
</comment>
<dbReference type="EMBL" id="CP045350">
    <property type="protein sequence ID" value="QFT26891.1"/>
    <property type="molecule type" value="Genomic_DNA"/>
</dbReference>
<dbReference type="InterPro" id="IPR018035">
    <property type="entry name" value="Flagellar_FliH/T3SS_HrpE"/>
</dbReference>
<evidence type="ECO:0000256" key="5">
    <source>
        <dbReference type="ARBA" id="ARBA00022448"/>
    </source>
</evidence>
<organism evidence="12 13">
    <name type="scientific">Vibrio aquimaris</name>
    <dbReference type="NCBI Taxonomy" id="2587862"/>
    <lineage>
        <taxon>Bacteria</taxon>
        <taxon>Pseudomonadati</taxon>
        <taxon>Pseudomonadota</taxon>
        <taxon>Gammaproteobacteria</taxon>
        <taxon>Vibrionales</taxon>
        <taxon>Vibrionaceae</taxon>
        <taxon>Vibrio</taxon>
    </lineage>
</organism>
<evidence type="ECO:0000256" key="4">
    <source>
        <dbReference type="ARBA" id="ARBA00016507"/>
    </source>
</evidence>
<protein>
    <recommendedName>
        <fullName evidence="4">Flagellar assembly protein FliH</fullName>
    </recommendedName>
</protein>
<dbReference type="GO" id="GO:0015031">
    <property type="term" value="P:protein transport"/>
    <property type="evidence" value="ECO:0007669"/>
    <property type="project" value="UniProtKB-KW"/>
</dbReference>
<keyword evidence="7" id="KW-1005">Bacterial flagellum biogenesis</keyword>
<dbReference type="GO" id="GO:0005829">
    <property type="term" value="C:cytosol"/>
    <property type="evidence" value="ECO:0007669"/>
    <property type="project" value="TreeGrafter"/>
</dbReference>
<evidence type="ECO:0000256" key="3">
    <source>
        <dbReference type="ARBA" id="ARBA00006602"/>
    </source>
</evidence>
<evidence type="ECO:0000256" key="10">
    <source>
        <dbReference type="SAM" id="MobiDB-lite"/>
    </source>
</evidence>
<evidence type="ECO:0000256" key="1">
    <source>
        <dbReference type="ARBA" id="ARBA00003041"/>
    </source>
</evidence>
<dbReference type="Proteomes" id="UP000326936">
    <property type="component" value="Chromosome"/>
</dbReference>
<feature type="domain" description="Flagellar assembly protein FliH/Type III secretion system HrpE" evidence="11">
    <location>
        <begin position="125"/>
        <end position="251"/>
    </location>
</feature>
<dbReference type="PANTHER" id="PTHR34982">
    <property type="entry name" value="YOP PROTEINS TRANSLOCATION PROTEIN L"/>
    <property type="match status" value="1"/>
</dbReference>
<keyword evidence="6" id="KW-0963">Cytoplasm</keyword>
<name>A0A5P9CLL8_9VIBR</name>
<evidence type="ECO:0000256" key="6">
    <source>
        <dbReference type="ARBA" id="ARBA00022490"/>
    </source>
</evidence>
<keyword evidence="9" id="KW-1006">Bacterial flagellum protein export</keyword>
<keyword evidence="5" id="KW-0813">Transport</keyword>
<accession>A0A5P9CLL8</accession>
<dbReference type="AlphaFoldDB" id="A0A5P9CLL8"/>
<dbReference type="RefSeq" id="WP_152430967.1">
    <property type="nucleotide sequence ID" value="NZ_CBCSDK010000001.1"/>
</dbReference>
<dbReference type="GO" id="GO:0003774">
    <property type="term" value="F:cytoskeletal motor activity"/>
    <property type="evidence" value="ECO:0007669"/>
    <property type="project" value="InterPro"/>
</dbReference>
<dbReference type="Pfam" id="PF02108">
    <property type="entry name" value="FliH"/>
    <property type="match status" value="1"/>
</dbReference>
<comment type="function">
    <text evidence="1">Needed for flagellar regrowth and assembly.</text>
</comment>
<dbReference type="InterPro" id="IPR051472">
    <property type="entry name" value="T3SS_Stator/FliH"/>
</dbReference>
<dbReference type="PRINTS" id="PR01003">
    <property type="entry name" value="FLGFLIH"/>
</dbReference>
<keyword evidence="12" id="KW-0282">Flagellum</keyword>
<reference evidence="12 13" key="1">
    <citation type="submission" date="2019-10" db="EMBL/GenBank/DDBJ databases">
        <title>Complete genome sequence of Vibrio sp. strain THAF100, isolated from non-filtered water from the water column of tank 6 of a marine aquarium containing stony-coral fragments. Water maintained at 26 degree C.</title>
        <authorList>
            <person name="Ruckert C."/>
            <person name="Franco A."/>
            <person name="Kalinowski J."/>
            <person name="Glaeser S."/>
        </authorList>
    </citation>
    <scope>NUCLEOTIDE SEQUENCE [LARGE SCALE GENOMIC DNA]</scope>
    <source>
        <strain evidence="12 13">THAF100</strain>
    </source>
</reference>
<dbReference type="NCBIfam" id="NF004270">
    <property type="entry name" value="PRK05687.2-1"/>
    <property type="match status" value="1"/>
</dbReference>
<evidence type="ECO:0000256" key="7">
    <source>
        <dbReference type="ARBA" id="ARBA00022795"/>
    </source>
</evidence>
<dbReference type="OrthoDB" id="8480773at2"/>
<gene>
    <name evidence="12" type="primary">fliH2</name>
    <name evidence="12" type="ORF">FIV01_10660</name>
</gene>
<keyword evidence="12" id="KW-0966">Cell projection</keyword>
<dbReference type="InterPro" id="IPR000563">
    <property type="entry name" value="Flag_FliH"/>
</dbReference>
<comment type="subcellular location">
    <subcellularLocation>
        <location evidence="2">Cytoplasm</location>
    </subcellularLocation>
</comment>
<keyword evidence="12" id="KW-0969">Cilium</keyword>
<dbReference type="PANTHER" id="PTHR34982:SF1">
    <property type="entry name" value="FLAGELLAR ASSEMBLY PROTEIN FLIH"/>
    <property type="match status" value="1"/>
</dbReference>
<keyword evidence="13" id="KW-1185">Reference proteome</keyword>
<dbReference type="GO" id="GO:0071973">
    <property type="term" value="P:bacterial-type flagellum-dependent cell motility"/>
    <property type="evidence" value="ECO:0007669"/>
    <property type="project" value="InterPro"/>
</dbReference>
<feature type="region of interest" description="Disordered" evidence="10">
    <location>
        <begin position="46"/>
        <end position="66"/>
    </location>
</feature>
<evidence type="ECO:0000313" key="13">
    <source>
        <dbReference type="Proteomes" id="UP000326936"/>
    </source>
</evidence>
<sequence length="266" mass="29682">MSDERKRGYLRIEEGDLAHKTELWGMPDYSSETRSQAKETALNYDPSWMPALPESEPEPPQELTEEEIEQIKQQAYEEGLLQGQEAGFTQGYEKGKEQGNAEGHKEGFETGKAEGVEAGQELIQAQISTFVDLANQFAQPLELLNVQVEKQIVDMVLTLVKEVVHVEVKINPKVVLDTVKQSVESLPVSGHSITVKLHPDDVEIVRSAYGEGELEFRNWLLVSEPALNPGDLQIEAGESSVNYRLEDRIRSVLDNFCGANHHQGGD</sequence>